<dbReference type="InterPro" id="IPR036895">
    <property type="entry name" value="Uracil-DNA_glycosylase-like_sf"/>
</dbReference>
<reference evidence="2" key="1">
    <citation type="submission" date="2024-03" db="EMBL/GenBank/DDBJ databases">
        <authorList>
            <person name="Plomp N."/>
            <person name="Harmsen H.J."/>
        </authorList>
    </citation>
    <scope>NUCLEOTIDE SEQUENCE</scope>
    <source>
        <strain evidence="2">HTF-128</strain>
    </source>
</reference>
<feature type="domain" description="Uracil-DNA glycosylase-like" evidence="1">
    <location>
        <begin position="62"/>
        <end position="229"/>
    </location>
</feature>
<dbReference type="EMBL" id="JBBFGL010000006">
    <property type="protein sequence ID" value="MEJ5196073.1"/>
    <property type="molecule type" value="Genomic_DNA"/>
</dbReference>
<sequence>MTEEEKREQLRQLAGKVSACHLCKTIYSSPGYRKGDQKGDHLCHAPSADPSVINHWNIWVRNYNPDILIVGQDFGRLDSPITNFDSPTDRRIKKFLGPYLNRCFFTNAACCYRQRNNSGPVNESWLTLCVSQFFRDELEILDPKIIIVLGEAAFRSLACCRNSLLALPQDPMPDTSFRSLVDNTALVELRLLDRSEQVEKTYPVYPVYHPSTTLNRDDDLQNHDWQRILSRLSKPT</sequence>
<accession>A0AB35Y8K0</accession>
<protein>
    <submittedName>
        <fullName evidence="2">Uracil-DNA glycosylase family protein</fullName>
    </submittedName>
</protein>
<dbReference type="SUPFAM" id="SSF52141">
    <property type="entry name" value="Uracil-DNA glycosylase-like"/>
    <property type="match status" value="1"/>
</dbReference>
<evidence type="ECO:0000313" key="2">
    <source>
        <dbReference type="EMBL" id="MEJ5196073.1"/>
    </source>
</evidence>
<evidence type="ECO:0000313" key="3">
    <source>
        <dbReference type="Proteomes" id="UP001373196"/>
    </source>
</evidence>
<dbReference type="InterPro" id="IPR005122">
    <property type="entry name" value="Uracil-DNA_glycosylase-like"/>
</dbReference>
<dbReference type="RefSeq" id="WP_339395473.1">
    <property type="nucleotide sequence ID" value="NZ_JBBFGL010000006.1"/>
</dbReference>
<comment type="caution">
    <text evidence="2">The sequence shown here is derived from an EMBL/GenBank/DDBJ whole genome shotgun (WGS) entry which is preliminary data.</text>
</comment>
<dbReference type="AlphaFoldDB" id="A0AB35Y8K0"/>
<dbReference type="Proteomes" id="UP001373196">
    <property type="component" value="Unassembled WGS sequence"/>
</dbReference>
<dbReference type="Gene3D" id="3.40.470.10">
    <property type="entry name" value="Uracil-DNA glycosylase-like domain"/>
    <property type="match status" value="1"/>
</dbReference>
<gene>
    <name evidence="2" type="ORF">WF834_07760</name>
</gene>
<name>A0AB35Y8K0_9FIRM</name>
<evidence type="ECO:0000259" key="1">
    <source>
        <dbReference type="Pfam" id="PF03167"/>
    </source>
</evidence>
<dbReference type="Pfam" id="PF03167">
    <property type="entry name" value="UDG"/>
    <property type="match status" value="1"/>
</dbReference>
<proteinExistence type="predicted"/>
<organism evidence="2 3">
    <name type="scientific">Faecalibacterium wellingii</name>
    <dbReference type="NCBI Taxonomy" id="2929491"/>
    <lineage>
        <taxon>Bacteria</taxon>
        <taxon>Bacillati</taxon>
        <taxon>Bacillota</taxon>
        <taxon>Clostridia</taxon>
        <taxon>Eubacteriales</taxon>
        <taxon>Oscillospiraceae</taxon>
        <taxon>Faecalibacterium</taxon>
    </lineage>
</organism>